<dbReference type="Proteomes" id="UP000005870">
    <property type="component" value="Chromosome"/>
</dbReference>
<evidence type="ECO:0000256" key="5">
    <source>
        <dbReference type="SAM" id="Phobius"/>
    </source>
</evidence>
<evidence type="ECO:0000313" key="8">
    <source>
        <dbReference type="Proteomes" id="UP000005870"/>
    </source>
</evidence>
<protein>
    <submittedName>
        <fullName evidence="7">Pathogenicity protein</fullName>
    </submittedName>
</protein>
<keyword evidence="8" id="KW-1185">Reference proteome</keyword>
<proteinExistence type="predicted"/>
<dbReference type="PANTHER" id="PTHR36985:SF1">
    <property type="entry name" value="TRANSLOCATION AND ASSEMBLY MODULE SUBUNIT TAMB"/>
    <property type="match status" value="1"/>
</dbReference>
<dbReference type="GO" id="GO:0005886">
    <property type="term" value="C:plasma membrane"/>
    <property type="evidence" value="ECO:0007669"/>
    <property type="project" value="InterPro"/>
</dbReference>
<dbReference type="STRING" id="1045855.DSC_01515"/>
<evidence type="ECO:0000256" key="4">
    <source>
        <dbReference type="ARBA" id="ARBA00023136"/>
    </source>
</evidence>
<evidence type="ECO:0000256" key="1">
    <source>
        <dbReference type="ARBA" id="ARBA00004167"/>
    </source>
</evidence>
<organism evidence="7 8">
    <name type="scientific">Pseudoxanthomonas spadix (strain BD-a59)</name>
    <dbReference type="NCBI Taxonomy" id="1045855"/>
    <lineage>
        <taxon>Bacteria</taxon>
        <taxon>Pseudomonadati</taxon>
        <taxon>Pseudomonadota</taxon>
        <taxon>Gammaproteobacteria</taxon>
        <taxon>Lysobacterales</taxon>
        <taxon>Lysobacteraceae</taxon>
        <taxon>Pseudoxanthomonas</taxon>
    </lineage>
</organism>
<name>G7UU67_PSEUP</name>
<comment type="subcellular location">
    <subcellularLocation>
        <location evidence="1">Membrane</location>
        <topology evidence="1">Single-pass membrane protein</topology>
    </subcellularLocation>
</comment>
<dbReference type="GO" id="GO:0009306">
    <property type="term" value="P:protein secretion"/>
    <property type="evidence" value="ECO:0007669"/>
    <property type="project" value="InterPro"/>
</dbReference>
<dbReference type="GO" id="GO:0097347">
    <property type="term" value="C:TAM protein secretion complex"/>
    <property type="evidence" value="ECO:0007669"/>
    <property type="project" value="TreeGrafter"/>
</dbReference>
<dbReference type="eggNOG" id="COG2911">
    <property type="taxonomic scope" value="Bacteria"/>
</dbReference>
<feature type="transmembrane region" description="Helical" evidence="5">
    <location>
        <begin position="31"/>
        <end position="54"/>
    </location>
</feature>
<dbReference type="EMBL" id="CP003093">
    <property type="protein sequence ID" value="AER54956.1"/>
    <property type="molecule type" value="Genomic_DNA"/>
</dbReference>
<evidence type="ECO:0000256" key="2">
    <source>
        <dbReference type="ARBA" id="ARBA00022692"/>
    </source>
</evidence>
<evidence type="ECO:0000256" key="3">
    <source>
        <dbReference type="ARBA" id="ARBA00022989"/>
    </source>
</evidence>
<dbReference type="PANTHER" id="PTHR36985">
    <property type="entry name" value="TRANSLOCATION AND ASSEMBLY MODULE SUBUNIT TAMB"/>
    <property type="match status" value="1"/>
</dbReference>
<dbReference type="HOGENOM" id="CLU_002338_2_1_6"/>
<accession>G7UU67</accession>
<evidence type="ECO:0000259" key="6">
    <source>
        <dbReference type="Pfam" id="PF04357"/>
    </source>
</evidence>
<dbReference type="Pfam" id="PF04357">
    <property type="entry name" value="TamB"/>
    <property type="match status" value="1"/>
</dbReference>
<reference evidence="7 8" key="1">
    <citation type="journal article" date="2012" name="J. Bacteriol.">
        <title>Complete Genome Sequence of the BTEX-Degrading Bacterium Pseudoxanthomonas spadix BD-a59.</title>
        <authorList>
            <person name="Lee S.H."/>
            <person name="Jin H.M."/>
            <person name="Lee H.J."/>
            <person name="Kim J.M."/>
            <person name="Jeon C.O."/>
        </authorList>
    </citation>
    <scope>NUCLEOTIDE SEQUENCE [LARGE SCALE GENOMIC DNA]</scope>
    <source>
        <strain evidence="7 8">BD-a59</strain>
    </source>
</reference>
<gene>
    <name evidence="7" type="ordered locus">DSC_01515</name>
</gene>
<dbReference type="InterPro" id="IPR007452">
    <property type="entry name" value="TamB_C"/>
</dbReference>
<keyword evidence="3 5" id="KW-1133">Transmembrane helix</keyword>
<keyword evidence="4 5" id="KW-0472">Membrane</keyword>
<sequence length="1281" mass="134886">MSRRPGELSPEEREARIAQLRARRRARVRTLAARSALGIGVLVASLLVALYWLAQTVAGRDVLLAQIIARLPAGSTFTYSSAEGPLAGPLTLRDVHFHLGDIDFTARRVTLDPDLRPLLGKRLRLDTLEVETAVLDIPPGPDQPIELPRWPEVLPQIELPLDIQADALVVDGLRYTSAGQTVVQVSSARGAIDIGDGYVQASALKLRSTLGNFSVDGHYRPGDGYQTDLTVSAGFPAARGRTPARLGLVARGDVAHMEVAIGGHAPAPVQLNLDVRGASRPDWALRATAQRLDLSLLGVGTAEDPPLAFDLQASGTEGGAAISGQARRGDALVVIEPSHVRIDGQTLTVQPLAVQLLGGRITLRGYADFTDTQDPRFKFAVNARDLKWGQGEQRIDANADLGVAGRKARWVAIGKADLARGQDSARVDFDGRGDLESVLLKTFKATTRAGALEVTGQLAWAPQLSWDVQANLKEFDPGYFAAGWDGAVTGRLASTGAQRDPAAGQGTGLDAALEVPQLGGSLRGRKLAGSGRFNLHGVDGDGVLDLTVGASHVQVQGKVADTLDIEARLAPLQLADLLPAATGTASGTLKLSGPRNAPTIDADLSGSALSYSTYQAREFSLRGRLPWRGTGGELALRGSGVRAGLLLDTLRVQARGAVQDLQLNVQANSAMASLTVAGTAQQQAGNWSGALQTLRIVPSRGDAWALTRAARFAQQGGAFTLSDSCLAGGDGGTLCVSADWPRNGLRARSDRLPLALVQPWLPQQDGRALILRGELTLEAQLRPQGNAWQGQVHLASMEGGLKMGSKARGEIIRYDHFSIDLDLTPQQIQARLGTGFAGNGFIDAKFTTGWEAFAPLQGDVYLYNDRLFWLELFSPDLVRPQGKLKGHIGIAGTRGTPLLSGEAELADFTGELPALGITLVEGRAQLTALDDGSARITGSMKSQSATGSQATGGTLAIDGSLGWQGGDEPLLLNVRGEDFLVSDTTELRAVVAPDMTIALHGLVLGVGGKIHVPSASINLEKLSEGVSTSEDVVVLDPADPEAGGSSRLQLDLAISLGEAVELNGFGLEGSLQGQMSVHSRPGRAMAATGQLDVDGRYTAYGQKLNISRGQLSWSNDDVSDPNIDIRAEREVVSAGVTAGIDVTGRASSPRARVWSSPETSESDALAYLVLGRPLSTANSRETQQVSAASSALSAGAGLLASQLGARIGLDDAGVLESRTMGSSVFGVGKYLSPKLYASYGVSMIGSGTVVTLRYLMRKGFTAEVESSTIETRGSINWRTEK</sequence>
<keyword evidence="2 5" id="KW-0812">Transmembrane</keyword>
<feature type="domain" description="Translocation and assembly module TamB C-terminal" evidence="6">
    <location>
        <begin position="945"/>
        <end position="1280"/>
    </location>
</feature>
<evidence type="ECO:0000313" key="7">
    <source>
        <dbReference type="EMBL" id="AER54956.1"/>
    </source>
</evidence>
<dbReference type="KEGG" id="psd:DSC_01515"/>